<comment type="caution">
    <text evidence="1">The sequence shown here is derived from an EMBL/GenBank/DDBJ whole genome shotgun (WGS) entry which is preliminary data.</text>
</comment>
<protein>
    <recommendedName>
        <fullName evidence="3">Chitinase</fullName>
    </recommendedName>
</protein>
<dbReference type="Proteomes" id="UP000306631">
    <property type="component" value="Unassembled WGS sequence"/>
</dbReference>
<dbReference type="InterPro" id="IPR011055">
    <property type="entry name" value="Dup_hybrid_motif"/>
</dbReference>
<dbReference type="Gene3D" id="1.10.530.10">
    <property type="match status" value="1"/>
</dbReference>
<dbReference type="InterPro" id="IPR023346">
    <property type="entry name" value="Lysozyme-like_dom_sf"/>
</dbReference>
<sequence>MLISYPILPANGGNQNEQQKLDAMLALAQADRGLYPVTTGNRWHGGIHLTPGDQPIRAVADGVIVAYRLAPETRDYPGLGNYDTSFVLIKHETDSGENTRVVFHSLYMHLQPKGVMTPARRQLLLPFLRDAAVGTDAVRAPDNTRVSRKDVIGFGGQLYGQSTVHFEIFASEADFRAADTGFWRDRTAIAAGSHGSTDVYGDSYFIIPASRTFSARHPRATAPHRLTFPAFRNTHYDLDVGQEGQNATRLLVKVAFGGGNRVSTTYALDDQGEVVAQVGQPVQQAGYEYEMYRIANLLYDDCTSAGFDYLRFGRLLGADTTTHVENWQLVRYADASVGYINLADPAQQISVLSDADFPLHWRAVVEGDAASPEDGIANVDRLTELLGLATPSPVPSLSAPAEFAARANAAGAAEQLRHLICKHPSEWDASDLEARYAVYRQPGAVLHTDESWQNFKTHVEALAFWPQSGLPERQVWHFHPLQFIHHYRKCLWLSRDELKKVYPDSKYPITALATEGRGRTPDSIRDDYRVQINQVTRKYLVTTQIRMAHFFGQGAVESMYLALMLEGSANYSRNPRHQSFQPETNGFYAPAQPNYLFYLENRLGNITTGDGPKYRGRGMKQLTGRENYSKYWVYRGWLDASTFTSPWWNPARPARAPTINDPQRLSTDAYAAIDAGGWYWEAGSAQNQFRTINNAITGNVIDRASVRTVAVAINGVNRSTGDPNGLAERLRETESAGRVLTDQI</sequence>
<gene>
    <name evidence="1" type="ORF">E5352_17870</name>
</gene>
<dbReference type="Gene3D" id="2.70.70.10">
    <property type="entry name" value="Glucose Permease (Domain IIA)"/>
    <property type="match status" value="1"/>
</dbReference>
<dbReference type="RefSeq" id="WP_136006895.1">
    <property type="nucleotide sequence ID" value="NZ_SRYW01000022.1"/>
</dbReference>
<dbReference type="SUPFAM" id="SSF53955">
    <property type="entry name" value="Lysozyme-like"/>
    <property type="match status" value="1"/>
</dbReference>
<proteinExistence type="predicted"/>
<reference evidence="1 2" key="1">
    <citation type="submission" date="2019-04" db="EMBL/GenBank/DDBJ databases">
        <title>Microbes associate with the intestines of laboratory mice.</title>
        <authorList>
            <person name="Navarre W."/>
            <person name="Wong E."/>
            <person name="Huang K."/>
            <person name="Tropini C."/>
            <person name="Ng K."/>
            <person name="Yu B."/>
        </authorList>
    </citation>
    <scope>NUCLEOTIDE SEQUENCE [LARGE SCALE GENOMIC DNA]</scope>
    <source>
        <strain evidence="1 2">NM62_B4-13</strain>
    </source>
</reference>
<dbReference type="CDD" id="cd12797">
    <property type="entry name" value="M23_peptidase"/>
    <property type="match status" value="1"/>
</dbReference>
<dbReference type="OrthoDB" id="1491023at2"/>
<name>A0A4S2CSR5_STEMA</name>
<dbReference type="AlphaFoldDB" id="A0A4S2CSR5"/>
<evidence type="ECO:0008006" key="3">
    <source>
        <dbReference type="Google" id="ProtNLM"/>
    </source>
</evidence>
<evidence type="ECO:0000313" key="1">
    <source>
        <dbReference type="EMBL" id="TGY31838.1"/>
    </source>
</evidence>
<accession>A0A4S2CSR5</accession>
<organism evidence="1 2">
    <name type="scientific">Stenotrophomonas maltophilia</name>
    <name type="common">Pseudomonas maltophilia</name>
    <name type="synonym">Xanthomonas maltophilia</name>
    <dbReference type="NCBI Taxonomy" id="40324"/>
    <lineage>
        <taxon>Bacteria</taxon>
        <taxon>Pseudomonadati</taxon>
        <taxon>Pseudomonadota</taxon>
        <taxon>Gammaproteobacteria</taxon>
        <taxon>Lysobacterales</taxon>
        <taxon>Lysobacteraceae</taxon>
        <taxon>Stenotrophomonas</taxon>
        <taxon>Stenotrophomonas maltophilia group</taxon>
    </lineage>
</organism>
<dbReference type="EMBL" id="SRYW01000022">
    <property type="protein sequence ID" value="TGY31838.1"/>
    <property type="molecule type" value="Genomic_DNA"/>
</dbReference>
<evidence type="ECO:0000313" key="2">
    <source>
        <dbReference type="Proteomes" id="UP000306631"/>
    </source>
</evidence>